<accession>A0AAN7SCV9</accession>
<evidence type="ECO:0000313" key="2">
    <source>
        <dbReference type="EMBL" id="KAK4873224.1"/>
    </source>
</evidence>
<dbReference type="PANTHER" id="PTHR15682:SF2">
    <property type="entry name" value="UNHEALTHY RIBOSOME BIOGENESIS PROTEIN 2 HOMOLOG"/>
    <property type="match status" value="1"/>
</dbReference>
<proteinExistence type="predicted"/>
<keyword evidence="3" id="KW-1185">Reference proteome</keyword>
<reference evidence="3" key="1">
    <citation type="submission" date="2023-01" db="EMBL/GenBank/DDBJ databases">
        <title>Key to firefly adult light organ development and bioluminescence: homeobox transcription factors regulate luciferase expression and transportation to peroxisome.</title>
        <authorList>
            <person name="Fu X."/>
        </authorList>
    </citation>
    <scope>NUCLEOTIDE SEQUENCE [LARGE SCALE GENOMIC DNA]</scope>
</reference>
<feature type="domain" description="Nucleolar 27S pre-rRNA processing Urb2/Npa2 C-terminal" evidence="1">
    <location>
        <begin position="1082"/>
        <end position="1259"/>
    </location>
</feature>
<protein>
    <recommendedName>
        <fullName evidence="1">Nucleolar 27S pre-rRNA processing Urb2/Npa2 C-terminal domain-containing protein</fullName>
    </recommendedName>
</protein>
<organism evidence="2 3">
    <name type="scientific">Aquatica leii</name>
    <dbReference type="NCBI Taxonomy" id="1421715"/>
    <lineage>
        <taxon>Eukaryota</taxon>
        <taxon>Metazoa</taxon>
        <taxon>Ecdysozoa</taxon>
        <taxon>Arthropoda</taxon>
        <taxon>Hexapoda</taxon>
        <taxon>Insecta</taxon>
        <taxon>Pterygota</taxon>
        <taxon>Neoptera</taxon>
        <taxon>Endopterygota</taxon>
        <taxon>Coleoptera</taxon>
        <taxon>Polyphaga</taxon>
        <taxon>Elateriformia</taxon>
        <taxon>Elateroidea</taxon>
        <taxon>Lampyridae</taxon>
        <taxon>Luciolinae</taxon>
        <taxon>Aquatica</taxon>
    </lineage>
</organism>
<dbReference type="Pfam" id="PF10441">
    <property type="entry name" value="Urb2"/>
    <property type="match status" value="1"/>
</dbReference>
<sequence length="1260" mass="146379">MSLSKDLLDLLENKDEPLAKRLKLADNAFKSVELPLQRKEAHLLKWLSKITKADDDTSWTLLLNWLRSPQVHSLNRSDITHEELQYLLNVITKRYKHEERVPIITDCVLEIVQNKTFQLFFKHDLLEYCKFVTGAILKIKCPVQLHSFLSNKELFHKHIINSENFYRHFLEHSLPALGTILLRFKDAETFVIVSELIDRCLFQRNLVVFTEYFRSVFEEGGVEHDLPKLLLQTLSGSDRRLYKLVFHSFCNSYNKFDLMYKFFVVLLQVLGFEVGRFFSSKLFEERVFDKRVLVMTDLCEILHERNCDFSCRIKETSFADFLEYSLSDVLNSVEPCPDSYEFLNKFIALHPLVVKTRLDEVLGFVLKDKCNAPQREKFLLSLFEVFAKLHRITNLISAMVNTVEKEKAVDSVDVPLGVLTYFTQCVTTMASWQILELYKAFLVQLDEAVINVGNEDNSAYVEFICVLLCQFLMSVRIAEHTVPTTIVESFEKNMIQLKDILRKFGTALVCLEHNPRLMQAYLNLCLKWGDVQITLAYYENTSVETLLDNDYSATNLTYLHSYLTREQWRLISQRIANFGEKRCKQIMQSLCVQKLKAMRLFEKTMIADVVPPVVANILASLDDQNEDLIFNQFVLQNLIIPNCQEGTVRILVKNIVANNGVDRLQQLVQNPNVIGRVLYEFLYRLNKAFGKRNRERTLTSKILKNLTDNLVEVSDLITVKESLKNENDFNCTVNETELNTYLDLMRSVPVAQFENRLVVETVFLYMVALRVDLKKCVLQDSTTLGICENLAIGIAQSLKLSNNVVTPTIIELIVENFEKYDEVFNFCMQSLLREKLFFGDVLGVIVQNLNQDRFMHCAIIFLDYLERFKNSKLPDDLRRYREEICQKLFSFVQTKNERMEKLTEAFAFVLKLYLIKNNEAPSQELLSYVDEYIDMIITSDGHIKGAVLFLLVVIKNKVKCRITDATVIQIWNCIHRLQTNEERHFDKLVALTLQYVPDDHFNLSSSKLLTATETDGFEKHLHLWILISSSNLTSAQTKTWQTTLDLLLYQKIFPRLKLKHDTLPESLVQLQLAFLQNAKLPLSASLLESVLLTVSLVATNDRETFVKRFNLSISLLESLIKNRKTLTVDYLPTYLQRYRTLLNHLCTNSNSDLKLSLDDIEQVSHCAHKFEKLTKSLVSYDRALMRISPNLIADILKQFERLTIYPNVKVHLNNCLYQLLALCDEHSVAYLKRVLSTASTEMFKVVYENYNKYYKFTGKV</sequence>
<name>A0AAN7SCV9_9COLE</name>
<dbReference type="EMBL" id="JARPUR010000007">
    <property type="protein sequence ID" value="KAK4873224.1"/>
    <property type="molecule type" value="Genomic_DNA"/>
</dbReference>
<dbReference type="GO" id="GO:0005730">
    <property type="term" value="C:nucleolus"/>
    <property type="evidence" value="ECO:0007669"/>
    <property type="project" value="TreeGrafter"/>
</dbReference>
<dbReference type="PANTHER" id="PTHR15682">
    <property type="entry name" value="UNHEALTHY RIBOSOME BIOGENESIS PROTEIN 2 HOMOLOG"/>
    <property type="match status" value="1"/>
</dbReference>
<dbReference type="AlphaFoldDB" id="A0AAN7SCV9"/>
<dbReference type="Proteomes" id="UP001353858">
    <property type="component" value="Unassembled WGS sequence"/>
</dbReference>
<dbReference type="GO" id="GO:0042254">
    <property type="term" value="P:ribosome biogenesis"/>
    <property type="evidence" value="ECO:0007669"/>
    <property type="project" value="TreeGrafter"/>
</dbReference>
<evidence type="ECO:0000259" key="1">
    <source>
        <dbReference type="Pfam" id="PF10441"/>
    </source>
</evidence>
<dbReference type="InterPro" id="IPR018849">
    <property type="entry name" value="Urb2/Npa2_C"/>
</dbReference>
<gene>
    <name evidence="2" type="ORF">RN001_015253</name>
</gene>
<dbReference type="InterPro" id="IPR052609">
    <property type="entry name" value="Ribosome_Biogenesis_Reg"/>
</dbReference>
<comment type="caution">
    <text evidence="2">The sequence shown here is derived from an EMBL/GenBank/DDBJ whole genome shotgun (WGS) entry which is preliminary data.</text>
</comment>
<evidence type="ECO:0000313" key="3">
    <source>
        <dbReference type="Proteomes" id="UP001353858"/>
    </source>
</evidence>